<protein>
    <submittedName>
        <fullName evidence="2">Uncharacterized protein</fullName>
    </submittedName>
</protein>
<dbReference type="EMBL" id="OX459956">
    <property type="protein sequence ID" value="CAI9161903.1"/>
    <property type="molecule type" value="Genomic_DNA"/>
</dbReference>
<accession>A0ABN8YJZ8</accession>
<feature type="region of interest" description="Disordered" evidence="1">
    <location>
        <begin position="47"/>
        <end position="89"/>
    </location>
</feature>
<feature type="region of interest" description="Disordered" evidence="1">
    <location>
        <begin position="104"/>
        <end position="160"/>
    </location>
</feature>
<evidence type="ECO:0000313" key="2">
    <source>
        <dbReference type="EMBL" id="CAI9161903.1"/>
    </source>
</evidence>
<organism evidence="2 3">
    <name type="scientific">Rangifer tarandus platyrhynchus</name>
    <name type="common">Svalbard reindeer</name>
    <dbReference type="NCBI Taxonomy" id="3082113"/>
    <lineage>
        <taxon>Eukaryota</taxon>
        <taxon>Metazoa</taxon>
        <taxon>Chordata</taxon>
        <taxon>Craniata</taxon>
        <taxon>Vertebrata</taxon>
        <taxon>Euteleostomi</taxon>
        <taxon>Mammalia</taxon>
        <taxon>Eutheria</taxon>
        <taxon>Laurasiatheria</taxon>
        <taxon>Artiodactyla</taxon>
        <taxon>Ruminantia</taxon>
        <taxon>Pecora</taxon>
        <taxon>Cervidae</taxon>
        <taxon>Odocoileinae</taxon>
        <taxon>Rangifer</taxon>
    </lineage>
</organism>
<reference evidence="2" key="1">
    <citation type="submission" date="2023-04" db="EMBL/GenBank/DDBJ databases">
        <authorList>
            <consortium name="ELIXIR-Norway"/>
        </authorList>
    </citation>
    <scope>NUCLEOTIDE SEQUENCE [LARGE SCALE GENOMIC DNA]</scope>
</reference>
<feature type="region of interest" description="Disordered" evidence="1">
    <location>
        <begin position="219"/>
        <end position="247"/>
    </location>
</feature>
<evidence type="ECO:0000313" key="3">
    <source>
        <dbReference type="Proteomes" id="UP001176941"/>
    </source>
</evidence>
<gene>
    <name evidence="2" type="ORF">MRATA1EN1_LOCUS10865</name>
</gene>
<feature type="compositionally biased region" description="Low complexity" evidence="1">
    <location>
        <begin position="122"/>
        <end position="132"/>
    </location>
</feature>
<proteinExistence type="predicted"/>
<feature type="compositionally biased region" description="Basic and acidic residues" evidence="1">
    <location>
        <begin position="54"/>
        <end position="73"/>
    </location>
</feature>
<name>A0ABN8YJZ8_RANTA</name>
<sequence>MARLTRSNRGAENLGACTGAHTRAGLGQRETPASLVPLTVAHLLIHSQNRSRKGGREERLEQERMEEEREEGSVGRGLQERPPGSLEMPQPSARLAALHAAPTRLGKPAGSAGLSKRHRWSPARPGSSGSPPLREGWPVGQARAHRAAGCPRSGAQQARGGSMPLLPLLAAAPLFTVRRCCRALRLTSAGPAEQPLSTERAPAGRSALLRPWGRESWEEWEGSPEGCEEHPLPGSAGGSPTRPARGGTQGPEWTWLLLFGKTRSLCTLRNCGSPTEAESRVPPRSARDQLPREEVVIVLNLELEAQLTSV</sequence>
<keyword evidence="3" id="KW-1185">Reference proteome</keyword>
<evidence type="ECO:0000256" key="1">
    <source>
        <dbReference type="SAM" id="MobiDB-lite"/>
    </source>
</evidence>
<dbReference type="Proteomes" id="UP001176941">
    <property type="component" value="Chromosome 20"/>
</dbReference>